<dbReference type="Pfam" id="PF04264">
    <property type="entry name" value="YceI"/>
    <property type="match status" value="1"/>
</dbReference>
<keyword evidence="10" id="KW-0408">Iron</keyword>
<dbReference type="GO" id="GO:0005886">
    <property type="term" value="C:plasma membrane"/>
    <property type="evidence" value="ECO:0007669"/>
    <property type="project" value="UniProtKB-SubCell"/>
</dbReference>
<evidence type="ECO:0000256" key="5">
    <source>
        <dbReference type="ARBA" id="ARBA00022617"/>
    </source>
</evidence>
<dbReference type="EMBL" id="CP073910">
    <property type="protein sequence ID" value="QUT04562.1"/>
    <property type="molecule type" value="Genomic_DNA"/>
</dbReference>
<keyword evidence="4" id="KW-1003">Cell membrane</keyword>
<dbReference type="KEGG" id="spph:KFK14_16120"/>
<evidence type="ECO:0000256" key="6">
    <source>
        <dbReference type="ARBA" id="ARBA00022692"/>
    </source>
</evidence>
<keyword evidence="3" id="KW-0813">Transport</keyword>
<dbReference type="InterPro" id="IPR036761">
    <property type="entry name" value="TTHA0802/YceI-like_sf"/>
</dbReference>
<keyword evidence="9 13" id="KW-1133">Transmembrane helix</keyword>
<dbReference type="SMART" id="SM00867">
    <property type="entry name" value="YceI"/>
    <property type="match status" value="1"/>
</dbReference>
<keyword evidence="5" id="KW-0349">Heme</keyword>
<feature type="transmembrane region" description="Helical" evidence="13">
    <location>
        <begin position="7"/>
        <end position="29"/>
    </location>
</feature>
<dbReference type="RefSeq" id="WP_212608360.1">
    <property type="nucleotide sequence ID" value="NZ_CP073910.1"/>
</dbReference>
<evidence type="ECO:0000259" key="14">
    <source>
        <dbReference type="SMART" id="SM00867"/>
    </source>
</evidence>
<name>A0A975K4W4_9SPHN</name>
<proteinExistence type="inferred from homology"/>
<dbReference type="InterPro" id="IPR052168">
    <property type="entry name" value="Cytochrome_b561_oxidase"/>
</dbReference>
<sequence>MERYSRIAIILHWTIAALLAFQISLGWGLEEAGARGFAAFQLHKSIGISILVLTLARIAVRYWKPRPAPMEGGLTGALAKAVHLGLYVFMLGGPLTGWALVSTAKVTVPTLIFGTIPLPHLPLPHGVHEAAENAHGLIAWIGIALFLLHVAGALRHHVLMRDGLIYRMVPARSLGMMLALIAAIPAGLFLGKAILPKGVAASAPAAVADNAAEAVDMAEANVADAAAGNVVEAVADNAAEAAEEAPAGPPPVWTVQPGGKIGFSVTNDGDTIAGGFSRWTADIVMDPDHPETASISVDIDLASASVGDPTQTSMLAGDEFFGVAAHPRAKFVAKGAEKTGANSYRAKGTLTLKGVSKPQAIRFTLSGTGLKRKVEGTGTIARAAFGVGNGDSSGGLAPNVSLTFAFDAAGKLP</sequence>
<feature type="transmembrane region" description="Helical" evidence="13">
    <location>
        <begin position="137"/>
        <end position="154"/>
    </location>
</feature>
<organism evidence="15 16">
    <name type="scientific">Sphingobium phenoxybenzoativorans</name>
    <dbReference type="NCBI Taxonomy" id="1592790"/>
    <lineage>
        <taxon>Bacteria</taxon>
        <taxon>Pseudomonadati</taxon>
        <taxon>Pseudomonadota</taxon>
        <taxon>Alphaproteobacteria</taxon>
        <taxon>Sphingomonadales</taxon>
        <taxon>Sphingomonadaceae</taxon>
        <taxon>Sphingobium</taxon>
    </lineage>
</organism>
<feature type="transmembrane region" description="Helical" evidence="13">
    <location>
        <begin position="174"/>
        <end position="195"/>
    </location>
</feature>
<evidence type="ECO:0000256" key="3">
    <source>
        <dbReference type="ARBA" id="ARBA00022448"/>
    </source>
</evidence>
<dbReference type="GO" id="GO:0020037">
    <property type="term" value="F:heme binding"/>
    <property type="evidence" value="ECO:0007669"/>
    <property type="project" value="TreeGrafter"/>
</dbReference>
<evidence type="ECO:0000256" key="1">
    <source>
        <dbReference type="ARBA" id="ARBA00001970"/>
    </source>
</evidence>
<keyword evidence="16" id="KW-1185">Reference proteome</keyword>
<feature type="transmembrane region" description="Helical" evidence="13">
    <location>
        <begin position="41"/>
        <end position="60"/>
    </location>
</feature>
<comment type="cofactor">
    <cofactor evidence="1">
        <name>heme b</name>
        <dbReference type="ChEBI" id="CHEBI:60344"/>
    </cofactor>
</comment>
<evidence type="ECO:0000256" key="11">
    <source>
        <dbReference type="ARBA" id="ARBA00023136"/>
    </source>
</evidence>
<evidence type="ECO:0000313" key="15">
    <source>
        <dbReference type="EMBL" id="QUT04562.1"/>
    </source>
</evidence>
<reference evidence="15" key="1">
    <citation type="submission" date="2021-04" db="EMBL/GenBank/DDBJ databases">
        <title>Isolation of p-tert-butylphenol degrading bacteria Sphingobium phenoxybenzoativorans Tas13 from active sludge.</title>
        <authorList>
            <person name="Li Y."/>
        </authorList>
    </citation>
    <scope>NUCLEOTIDE SEQUENCE</scope>
    <source>
        <strain evidence="15">Tas13</strain>
    </source>
</reference>
<dbReference type="Gene3D" id="2.40.128.110">
    <property type="entry name" value="Lipid/polyisoprenoid-binding, YceI-like"/>
    <property type="match status" value="1"/>
</dbReference>
<dbReference type="InterPro" id="IPR007372">
    <property type="entry name" value="Lipid/polyisoprenoid-bd_YceI"/>
</dbReference>
<dbReference type="InterPro" id="IPR011577">
    <property type="entry name" value="Cyt_b561_bac/Ni-Hgenase"/>
</dbReference>
<evidence type="ECO:0000256" key="8">
    <source>
        <dbReference type="ARBA" id="ARBA00022982"/>
    </source>
</evidence>
<evidence type="ECO:0000256" key="9">
    <source>
        <dbReference type="ARBA" id="ARBA00022989"/>
    </source>
</evidence>
<evidence type="ECO:0000256" key="4">
    <source>
        <dbReference type="ARBA" id="ARBA00022475"/>
    </source>
</evidence>
<feature type="domain" description="Lipid/polyisoprenoid-binding YceI-like" evidence="14">
    <location>
        <begin position="252"/>
        <end position="409"/>
    </location>
</feature>
<accession>A0A975K4W4</accession>
<evidence type="ECO:0000313" key="16">
    <source>
        <dbReference type="Proteomes" id="UP000681425"/>
    </source>
</evidence>
<comment type="similarity">
    <text evidence="12">Belongs to the cytochrome b561 family.</text>
</comment>
<keyword evidence="11 13" id="KW-0472">Membrane</keyword>
<gene>
    <name evidence="15" type="ORF">KFK14_16120</name>
</gene>
<dbReference type="InterPro" id="IPR016174">
    <property type="entry name" value="Di-haem_cyt_TM"/>
</dbReference>
<evidence type="ECO:0000256" key="7">
    <source>
        <dbReference type="ARBA" id="ARBA00022723"/>
    </source>
</evidence>
<dbReference type="PANTHER" id="PTHR30529:SF7">
    <property type="entry name" value="CYTOCHROME B561 BACTERIAL_NI-HYDROGENASE DOMAIN-CONTAINING PROTEIN"/>
    <property type="match status" value="1"/>
</dbReference>
<dbReference type="PANTHER" id="PTHR30529">
    <property type="entry name" value="CYTOCHROME B561"/>
    <property type="match status" value="1"/>
</dbReference>
<evidence type="ECO:0000256" key="12">
    <source>
        <dbReference type="ARBA" id="ARBA00037975"/>
    </source>
</evidence>
<dbReference type="GO" id="GO:0046872">
    <property type="term" value="F:metal ion binding"/>
    <property type="evidence" value="ECO:0007669"/>
    <property type="project" value="UniProtKB-KW"/>
</dbReference>
<feature type="transmembrane region" description="Helical" evidence="13">
    <location>
        <begin position="81"/>
        <end position="101"/>
    </location>
</feature>
<evidence type="ECO:0000256" key="2">
    <source>
        <dbReference type="ARBA" id="ARBA00004651"/>
    </source>
</evidence>
<dbReference type="SUPFAM" id="SSF81342">
    <property type="entry name" value="Transmembrane di-heme cytochromes"/>
    <property type="match status" value="1"/>
</dbReference>
<protein>
    <submittedName>
        <fullName evidence="15">Cytochrome b/b6 domain-containing protein</fullName>
    </submittedName>
</protein>
<dbReference type="AlphaFoldDB" id="A0A975K4W4"/>
<evidence type="ECO:0000256" key="13">
    <source>
        <dbReference type="SAM" id="Phobius"/>
    </source>
</evidence>
<evidence type="ECO:0000256" key="10">
    <source>
        <dbReference type="ARBA" id="ARBA00023004"/>
    </source>
</evidence>
<keyword evidence="6 13" id="KW-0812">Transmembrane</keyword>
<dbReference type="Proteomes" id="UP000681425">
    <property type="component" value="Chromosome"/>
</dbReference>
<dbReference type="GO" id="GO:0022904">
    <property type="term" value="P:respiratory electron transport chain"/>
    <property type="evidence" value="ECO:0007669"/>
    <property type="project" value="InterPro"/>
</dbReference>
<dbReference type="SUPFAM" id="SSF101874">
    <property type="entry name" value="YceI-like"/>
    <property type="match status" value="1"/>
</dbReference>
<keyword evidence="7" id="KW-0479">Metal-binding</keyword>
<dbReference type="Pfam" id="PF01292">
    <property type="entry name" value="Ni_hydr_CYTB"/>
    <property type="match status" value="1"/>
</dbReference>
<dbReference type="GO" id="GO:0009055">
    <property type="term" value="F:electron transfer activity"/>
    <property type="evidence" value="ECO:0007669"/>
    <property type="project" value="InterPro"/>
</dbReference>
<comment type="subcellular location">
    <subcellularLocation>
        <location evidence="2">Cell membrane</location>
        <topology evidence="2">Multi-pass membrane protein</topology>
    </subcellularLocation>
</comment>
<keyword evidence="8" id="KW-0249">Electron transport</keyword>